<name>A0A1Y1ZW81_9PLEO</name>
<dbReference type="STRING" id="1231657.A0A1Y1ZW81"/>
<keyword evidence="3" id="KW-1185">Reference proteome</keyword>
<feature type="compositionally biased region" description="Basic and acidic residues" evidence="1">
    <location>
        <begin position="163"/>
        <end position="176"/>
    </location>
</feature>
<gene>
    <name evidence="2" type="ORF">BCR34DRAFT_479408</name>
</gene>
<accession>A0A1Y1ZW81</accession>
<evidence type="ECO:0000313" key="3">
    <source>
        <dbReference type="Proteomes" id="UP000193144"/>
    </source>
</evidence>
<feature type="compositionally biased region" description="Low complexity" evidence="1">
    <location>
        <begin position="1"/>
        <end position="12"/>
    </location>
</feature>
<dbReference type="Proteomes" id="UP000193144">
    <property type="component" value="Unassembled WGS sequence"/>
</dbReference>
<sequence length="194" mass="21616">MQPLRRTAVATARKTRTTLPRQSCRYAHDEHGHGHAESHAPVNEGFGLGFWATVACVPAGGLLYTLSKTEPGTEAESQPIITRMLHKYHSYGEQWTATNDLHVQLIEQAGRDRVLFANSKPQEFVPFKSPDILTAGSPYNVVAGSQANIQDALDKYRRAAYEDNERKHQALRDGTIRGEQPVTQRDVIGRSPKE</sequence>
<dbReference type="PANTHER" id="PTHR42100:SF1">
    <property type="entry name" value="OXIDOREDUCTASE 178 KDA SUBUNIT, PUTATIVE (AFU_ORTHOLOGUE AFUA_8G04320)-RELATED"/>
    <property type="match status" value="1"/>
</dbReference>
<proteinExistence type="predicted"/>
<dbReference type="OrthoDB" id="2120038at2759"/>
<organism evidence="2 3">
    <name type="scientific">Clohesyomyces aquaticus</name>
    <dbReference type="NCBI Taxonomy" id="1231657"/>
    <lineage>
        <taxon>Eukaryota</taxon>
        <taxon>Fungi</taxon>
        <taxon>Dikarya</taxon>
        <taxon>Ascomycota</taxon>
        <taxon>Pezizomycotina</taxon>
        <taxon>Dothideomycetes</taxon>
        <taxon>Pleosporomycetidae</taxon>
        <taxon>Pleosporales</taxon>
        <taxon>Lindgomycetaceae</taxon>
        <taxon>Clohesyomyces</taxon>
    </lineage>
</organism>
<dbReference type="InterPro" id="IPR034444">
    <property type="entry name" value="Nuo17.8"/>
</dbReference>
<feature type="region of interest" description="Disordered" evidence="1">
    <location>
        <begin position="163"/>
        <end position="194"/>
    </location>
</feature>
<dbReference type="GO" id="GO:0005739">
    <property type="term" value="C:mitochondrion"/>
    <property type="evidence" value="ECO:0007669"/>
    <property type="project" value="InterPro"/>
</dbReference>
<feature type="region of interest" description="Disordered" evidence="1">
    <location>
        <begin position="1"/>
        <end position="22"/>
    </location>
</feature>
<evidence type="ECO:0000313" key="2">
    <source>
        <dbReference type="EMBL" id="ORY14502.1"/>
    </source>
</evidence>
<protein>
    <submittedName>
        <fullName evidence="2">Uncharacterized protein</fullName>
    </submittedName>
</protein>
<reference evidence="2 3" key="1">
    <citation type="submission" date="2016-07" db="EMBL/GenBank/DDBJ databases">
        <title>Pervasive Adenine N6-methylation of Active Genes in Fungi.</title>
        <authorList>
            <consortium name="DOE Joint Genome Institute"/>
            <person name="Mondo S.J."/>
            <person name="Dannebaum R.O."/>
            <person name="Kuo R.C."/>
            <person name="Labutti K."/>
            <person name="Haridas S."/>
            <person name="Kuo A."/>
            <person name="Salamov A."/>
            <person name="Ahrendt S.R."/>
            <person name="Lipzen A."/>
            <person name="Sullivan W."/>
            <person name="Andreopoulos W.B."/>
            <person name="Clum A."/>
            <person name="Lindquist E."/>
            <person name="Daum C."/>
            <person name="Ramamoorthy G.K."/>
            <person name="Gryganskyi A."/>
            <person name="Culley D."/>
            <person name="Magnuson J.K."/>
            <person name="James T.Y."/>
            <person name="O'Malley M.A."/>
            <person name="Stajich J.E."/>
            <person name="Spatafora J.W."/>
            <person name="Visel A."/>
            <person name="Grigoriev I.V."/>
        </authorList>
    </citation>
    <scope>NUCLEOTIDE SEQUENCE [LARGE SCALE GENOMIC DNA]</scope>
    <source>
        <strain evidence="2 3">CBS 115471</strain>
    </source>
</reference>
<dbReference type="AlphaFoldDB" id="A0A1Y1ZW81"/>
<dbReference type="EMBL" id="MCFA01000032">
    <property type="protein sequence ID" value="ORY14502.1"/>
    <property type="molecule type" value="Genomic_DNA"/>
</dbReference>
<dbReference type="PANTHER" id="PTHR42100">
    <property type="entry name" value="OXIDOREDUCTASE 178 KDA SUBUNIT, PUTATIVE (AFU_ORTHOLOGUE AFUA_8G04320)-RELATED"/>
    <property type="match status" value="1"/>
</dbReference>
<evidence type="ECO:0000256" key="1">
    <source>
        <dbReference type="SAM" id="MobiDB-lite"/>
    </source>
</evidence>
<comment type="caution">
    <text evidence="2">The sequence shown here is derived from an EMBL/GenBank/DDBJ whole genome shotgun (WGS) entry which is preliminary data.</text>
</comment>